<evidence type="ECO:0000256" key="1">
    <source>
        <dbReference type="ARBA" id="ARBA00022490"/>
    </source>
</evidence>
<feature type="binding site" evidence="7 8">
    <location>
        <position position="75"/>
    </location>
    <ligand>
        <name>S-adenosyl-L-methionine</name>
        <dbReference type="ChEBI" id="CHEBI:59789"/>
    </ligand>
</feature>
<comment type="catalytic activity">
    <reaction evidence="7">
        <text>adenosine(1518)/adenosine(1519) in 16S rRNA + 4 S-adenosyl-L-methionine = N(6)-dimethyladenosine(1518)/N(6)-dimethyladenosine(1519) in 16S rRNA + 4 S-adenosyl-L-homocysteine + 4 H(+)</text>
        <dbReference type="Rhea" id="RHEA:19609"/>
        <dbReference type="Rhea" id="RHEA-COMP:10232"/>
        <dbReference type="Rhea" id="RHEA-COMP:10233"/>
        <dbReference type="ChEBI" id="CHEBI:15378"/>
        <dbReference type="ChEBI" id="CHEBI:57856"/>
        <dbReference type="ChEBI" id="CHEBI:59789"/>
        <dbReference type="ChEBI" id="CHEBI:74411"/>
        <dbReference type="ChEBI" id="CHEBI:74493"/>
        <dbReference type="EC" id="2.1.1.182"/>
    </reaction>
</comment>
<evidence type="ECO:0000256" key="8">
    <source>
        <dbReference type="PROSITE-ProRule" id="PRU01026"/>
    </source>
</evidence>
<comment type="caution">
    <text evidence="10">The sequence shown here is derived from an EMBL/GenBank/DDBJ whole genome shotgun (WGS) entry which is preliminary data.</text>
</comment>
<feature type="domain" description="Ribosomal RNA adenine methylase transferase N-terminal" evidence="9">
    <location>
        <begin position="34"/>
        <end position="204"/>
    </location>
</feature>
<name>A0A1G1Y697_9BACT</name>
<organism evidence="10 11">
    <name type="scientific">Candidatus Buchananbacteria bacterium RIFCSPHIGHO2_01_FULL_46_12</name>
    <dbReference type="NCBI Taxonomy" id="1797536"/>
    <lineage>
        <taxon>Bacteria</taxon>
        <taxon>Candidatus Buchananiibacteriota</taxon>
    </lineage>
</organism>
<dbReference type="EC" id="2.1.1.182" evidence="7"/>
<dbReference type="SUPFAM" id="SSF53335">
    <property type="entry name" value="S-adenosyl-L-methionine-dependent methyltransferases"/>
    <property type="match status" value="1"/>
</dbReference>
<feature type="binding site" evidence="7 8">
    <location>
        <position position="29"/>
    </location>
    <ligand>
        <name>S-adenosyl-L-methionine</name>
        <dbReference type="ChEBI" id="CHEBI:59789"/>
    </ligand>
</feature>
<feature type="binding site" evidence="7 8">
    <location>
        <position position="54"/>
    </location>
    <ligand>
        <name>S-adenosyl-L-methionine</name>
        <dbReference type="ChEBI" id="CHEBI:59789"/>
    </ligand>
</feature>
<gene>
    <name evidence="7" type="primary">rsmA</name>
    <name evidence="7" type="synonym">ksgA</name>
    <name evidence="10" type="ORF">A2663_04045</name>
</gene>
<dbReference type="Gene3D" id="1.10.8.100">
    <property type="entry name" value="Ribosomal RNA adenine dimethylase-like, domain 2"/>
    <property type="match status" value="1"/>
</dbReference>
<keyword evidence="4 7" id="KW-0808">Transferase</keyword>
<dbReference type="NCBIfam" id="TIGR00755">
    <property type="entry name" value="ksgA"/>
    <property type="match status" value="1"/>
</dbReference>
<feature type="binding site" evidence="7 8">
    <location>
        <position position="121"/>
    </location>
    <ligand>
        <name>S-adenosyl-L-methionine</name>
        <dbReference type="ChEBI" id="CHEBI:59789"/>
    </ligand>
</feature>
<evidence type="ECO:0000256" key="2">
    <source>
        <dbReference type="ARBA" id="ARBA00022552"/>
    </source>
</evidence>
<dbReference type="Pfam" id="PF00398">
    <property type="entry name" value="RrnaAD"/>
    <property type="match status" value="1"/>
</dbReference>
<sequence>MEPNILDQIKQICKIYGIRPSREKGQNFLINPEIIKKIAAAAGLSPKDTVLEVGPGLGILTEELVKKTGRVVSVELDRKLFDFLKVKFVNVKNLELINEDALNFLAISYKLKAKSYKIVANLPYNITSHFLKKFLTGPNKPEDMTLLLQKEVAQRICAKPGEMSRLSVSVQLYGRPRIIDYADKNNFWPKPAVDSAVLKISEIKSQAEVDNYLAGINEKNFWRIVKIGFSAKRKQLGNNLAAGLKIPASEVKKSLNQANFDEKIRAQNLSVSDWLALAKKLVLYLD</sequence>
<keyword evidence="6 7" id="KW-0694">RNA-binding</keyword>
<comment type="subcellular location">
    <subcellularLocation>
        <location evidence="7">Cytoplasm</location>
    </subcellularLocation>
</comment>
<evidence type="ECO:0000259" key="9">
    <source>
        <dbReference type="SMART" id="SM00650"/>
    </source>
</evidence>
<feature type="binding site" evidence="7 8">
    <location>
        <position position="27"/>
    </location>
    <ligand>
        <name>S-adenosyl-L-methionine</name>
        <dbReference type="ChEBI" id="CHEBI:59789"/>
    </ligand>
</feature>
<dbReference type="GO" id="GO:0003723">
    <property type="term" value="F:RNA binding"/>
    <property type="evidence" value="ECO:0007669"/>
    <property type="project" value="UniProtKB-UniRule"/>
</dbReference>
<evidence type="ECO:0000256" key="6">
    <source>
        <dbReference type="ARBA" id="ARBA00022884"/>
    </source>
</evidence>
<dbReference type="PROSITE" id="PS51689">
    <property type="entry name" value="SAM_RNA_A_N6_MT"/>
    <property type="match status" value="1"/>
</dbReference>
<keyword evidence="1 7" id="KW-0963">Cytoplasm</keyword>
<reference evidence="10 11" key="1">
    <citation type="journal article" date="2016" name="Nat. Commun.">
        <title>Thousands of microbial genomes shed light on interconnected biogeochemical processes in an aquifer system.</title>
        <authorList>
            <person name="Anantharaman K."/>
            <person name="Brown C.T."/>
            <person name="Hug L.A."/>
            <person name="Sharon I."/>
            <person name="Castelle C.J."/>
            <person name="Probst A.J."/>
            <person name="Thomas B.C."/>
            <person name="Singh A."/>
            <person name="Wilkins M.J."/>
            <person name="Karaoz U."/>
            <person name="Brodie E.L."/>
            <person name="Williams K.H."/>
            <person name="Hubbard S.S."/>
            <person name="Banfield J.F."/>
        </authorList>
    </citation>
    <scope>NUCLEOTIDE SEQUENCE [LARGE SCALE GENOMIC DNA]</scope>
</reference>
<dbReference type="HAMAP" id="MF_00607">
    <property type="entry name" value="16SrRNA_methyltr_A"/>
    <property type="match status" value="1"/>
</dbReference>
<dbReference type="PANTHER" id="PTHR11727">
    <property type="entry name" value="DIMETHYLADENOSINE TRANSFERASE"/>
    <property type="match status" value="1"/>
</dbReference>
<proteinExistence type="inferred from homology"/>
<dbReference type="CDD" id="cd02440">
    <property type="entry name" value="AdoMet_MTases"/>
    <property type="match status" value="1"/>
</dbReference>
<evidence type="ECO:0000256" key="3">
    <source>
        <dbReference type="ARBA" id="ARBA00022603"/>
    </source>
</evidence>
<dbReference type="GO" id="GO:0005829">
    <property type="term" value="C:cytosol"/>
    <property type="evidence" value="ECO:0007669"/>
    <property type="project" value="TreeGrafter"/>
</dbReference>
<evidence type="ECO:0000256" key="4">
    <source>
        <dbReference type="ARBA" id="ARBA00022679"/>
    </source>
</evidence>
<dbReference type="SMART" id="SM00650">
    <property type="entry name" value="rADc"/>
    <property type="match status" value="1"/>
</dbReference>
<keyword evidence="3 7" id="KW-0489">Methyltransferase</keyword>
<evidence type="ECO:0000256" key="7">
    <source>
        <dbReference type="HAMAP-Rule" id="MF_00607"/>
    </source>
</evidence>
<dbReference type="InterPro" id="IPR011530">
    <property type="entry name" value="rRNA_adenine_dimethylase"/>
</dbReference>
<keyword evidence="5 7" id="KW-0949">S-adenosyl-L-methionine</keyword>
<dbReference type="InterPro" id="IPR020596">
    <property type="entry name" value="rRNA_Ade_Mease_Trfase_CS"/>
</dbReference>
<feature type="binding site" evidence="7 8">
    <location>
        <position position="100"/>
    </location>
    <ligand>
        <name>S-adenosyl-L-methionine</name>
        <dbReference type="ChEBI" id="CHEBI:59789"/>
    </ligand>
</feature>
<dbReference type="GO" id="GO:0052908">
    <property type="term" value="F:16S rRNA (adenine(1518)-N(6)/adenine(1519)-N(6))-dimethyltransferase activity"/>
    <property type="evidence" value="ECO:0007669"/>
    <property type="project" value="UniProtKB-EC"/>
</dbReference>
<keyword evidence="2 7" id="KW-0698">rRNA processing</keyword>
<evidence type="ECO:0000313" key="10">
    <source>
        <dbReference type="EMBL" id="OGY47828.1"/>
    </source>
</evidence>
<dbReference type="InterPro" id="IPR029063">
    <property type="entry name" value="SAM-dependent_MTases_sf"/>
</dbReference>
<protein>
    <recommendedName>
        <fullName evidence="7">Ribosomal RNA small subunit methyltransferase A</fullName>
        <ecNumber evidence="7">2.1.1.182</ecNumber>
    </recommendedName>
    <alternativeName>
        <fullName evidence="7">16S rRNA (adenine(1518)-N(6)/adenine(1519)-N(6))-dimethyltransferase</fullName>
    </alternativeName>
    <alternativeName>
        <fullName evidence="7">16S rRNA dimethyladenosine transferase</fullName>
    </alternativeName>
    <alternativeName>
        <fullName evidence="7">16S rRNA dimethylase</fullName>
    </alternativeName>
    <alternativeName>
        <fullName evidence="7">S-adenosylmethionine-6-N', N'-adenosyl(rRNA) dimethyltransferase</fullName>
    </alternativeName>
</protein>
<dbReference type="PANTHER" id="PTHR11727:SF7">
    <property type="entry name" value="DIMETHYLADENOSINE TRANSFERASE-RELATED"/>
    <property type="match status" value="1"/>
</dbReference>
<dbReference type="InterPro" id="IPR023165">
    <property type="entry name" value="rRNA_Ade_diMease-like_C"/>
</dbReference>
<dbReference type="InterPro" id="IPR020598">
    <property type="entry name" value="rRNA_Ade_methylase_Trfase_N"/>
</dbReference>
<dbReference type="Proteomes" id="UP000178432">
    <property type="component" value="Unassembled WGS sequence"/>
</dbReference>
<evidence type="ECO:0000256" key="5">
    <source>
        <dbReference type="ARBA" id="ARBA00022691"/>
    </source>
</evidence>
<comment type="similarity">
    <text evidence="7">Belongs to the class I-like SAM-binding methyltransferase superfamily. rRNA adenine N(6)-methyltransferase family. RsmA subfamily.</text>
</comment>
<dbReference type="PROSITE" id="PS01131">
    <property type="entry name" value="RRNA_A_DIMETH"/>
    <property type="match status" value="1"/>
</dbReference>
<dbReference type="Gene3D" id="3.40.50.150">
    <property type="entry name" value="Vaccinia Virus protein VP39"/>
    <property type="match status" value="1"/>
</dbReference>
<evidence type="ECO:0000313" key="11">
    <source>
        <dbReference type="Proteomes" id="UP000178432"/>
    </source>
</evidence>
<comment type="function">
    <text evidence="7">Specifically dimethylates two adjacent adenosines (A1518 and A1519) in the loop of a conserved hairpin near the 3'-end of 16S rRNA in the 30S particle. May play a critical role in biogenesis of 30S subunits.</text>
</comment>
<accession>A0A1G1Y697</accession>
<dbReference type="AlphaFoldDB" id="A0A1G1Y697"/>
<dbReference type="EMBL" id="MHIF01000024">
    <property type="protein sequence ID" value="OGY47828.1"/>
    <property type="molecule type" value="Genomic_DNA"/>
</dbReference>
<dbReference type="InterPro" id="IPR001737">
    <property type="entry name" value="KsgA/Erm"/>
</dbReference>